<dbReference type="EMBL" id="AP027731">
    <property type="protein sequence ID" value="BDZ46628.1"/>
    <property type="molecule type" value="Genomic_DNA"/>
</dbReference>
<dbReference type="Proteomes" id="UP001321498">
    <property type="component" value="Chromosome"/>
</dbReference>
<reference evidence="3" key="1">
    <citation type="journal article" date="2019" name="Int. J. Syst. Evol. Microbiol.">
        <title>The Global Catalogue of Microorganisms (GCM) 10K type strain sequencing project: providing services to taxonomists for standard genome sequencing and annotation.</title>
        <authorList>
            <consortium name="The Broad Institute Genomics Platform"/>
            <consortium name="The Broad Institute Genome Sequencing Center for Infectious Disease"/>
            <person name="Wu L."/>
            <person name="Ma J."/>
        </authorList>
    </citation>
    <scope>NUCLEOTIDE SEQUENCE [LARGE SCALE GENOMIC DNA]</scope>
    <source>
        <strain evidence="3">NBRC 108725</strain>
    </source>
</reference>
<feature type="transmembrane region" description="Helical" evidence="1">
    <location>
        <begin position="49"/>
        <end position="77"/>
    </location>
</feature>
<feature type="transmembrane region" description="Helical" evidence="1">
    <location>
        <begin position="16"/>
        <end position="37"/>
    </location>
</feature>
<evidence type="ECO:0000313" key="3">
    <source>
        <dbReference type="Proteomes" id="UP001321498"/>
    </source>
</evidence>
<keyword evidence="1" id="KW-1133">Transmembrane helix</keyword>
<keyword evidence="1" id="KW-0472">Membrane</keyword>
<accession>A0ABN6XT93</accession>
<evidence type="ECO:0000313" key="2">
    <source>
        <dbReference type="EMBL" id="BDZ46628.1"/>
    </source>
</evidence>
<feature type="transmembrane region" description="Helical" evidence="1">
    <location>
        <begin position="116"/>
        <end position="138"/>
    </location>
</feature>
<name>A0ABN6XT93_9MICO</name>
<gene>
    <name evidence="2" type="ORF">GCM10025866_25370</name>
</gene>
<evidence type="ECO:0000256" key="1">
    <source>
        <dbReference type="SAM" id="Phobius"/>
    </source>
</evidence>
<protein>
    <submittedName>
        <fullName evidence="2">Uncharacterized protein</fullName>
    </submittedName>
</protein>
<keyword evidence="1" id="KW-0812">Transmembrane</keyword>
<keyword evidence="3" id="KW-1185">Reference proteome</keyword>
<proteinExistence type="predicted"/>
<feature type="transmembrane region" description="Helical" evidence="1">
    <location>
        <begin position="89"/>
        <end position="110"/>
    </location>
</feature>
<sequence>MVTPMSVRADVRWSRIIGGSVGWGALTMTVGTTFLFSRSTYDFELWLGLWGMSVAFLAVPIGLLAGVIAAGVSRLLYRAVDRAVSGPTVLPAVLAPVGALAVGVAVALLFNGAPQLEVRTLIAIAMCVLGAVGMFVCLRRERTRELPVWTARPVALPED</sequence>
<organism evidence="2 3">
    <name type="scientific">Naasia aerilata</name>
    <dbReference type="NCBI Taxonomy" id="1162966"/>
    <lineage>
        <taxon>Bacteria</taxon>
        <taxon>Bacillati</taxon>
        <taxon>Actinomycetota</taxon>
        <taxon>Actinomycetes</taxon>
        <taxon>Micrococcales</taxon>
        <taxon>Microbacteriaceae</taxon>
        <taxon>Naasia</taxon>
    </lineage>
</organism>